<feature type="compositionally biased region" description="Polar residues" evidence="1">
    <location>
        <begin position="157"/>
        <end position="171"/>
    </location>
</feature>
<protein>
    <submittedName>
        <fullName evidence="2">Uncharacterized protein</fullName>
    </submittedName>
</protein>
<evidence type="ECO:0000313" key="3">
    <source>
        <dbReference type="Proteomes" id="UP001150942"/>
    </source>
</evidence>
<feature type="region of interest" description="Disordered" evidence="1">
    <location>
        <begin position="156"/>
        <end position="200"/>
    </location>
</feature>
<evidence type="ECO:0000313" key="2">
    <source>
        <dbReference type="EMBL" id="KAJ5200985.1"/>
    </source>
</evidence>
<comment type="caution">
    <text evidence="2">The sequence shown here is derived from an EMBL/GenBank/DDBJ whole genome shotgun (WGS) entry which is preliminary data.</text>
</comment>
<feature type="region of interest" description="Disordered" evidence="1">
    <location>
        <begin position="1"/>
        <end position="143"/>
    </location>
</feature>
<reference evidence="2" key="1">
    <citation type="submission" date="2022-11" db="EMBL/GenBank/DDBJ databases">
        <authorList>
            <person name="Petersen C."/>
        </authorList>
    </citation>
    <scope>NUCLEOTIDE SEQUENCE</scope>
    <source>
        <strain evidence="2">IBT 20477</strain>
    </source>
</reference>
<name>A0A9W9MGP0_9EURO</name>
<gene>
    <name evidence="2" type="ORF">N7449_005788</name>
</gene>
<keyword evidence="3" id="KW-1185">Reference proteome</keyword>
<dbReference type="Proteomes" id="UP001150942">
    <property type="component" value="Unassembled WGS sequence"/>
</dbReference>
<feature type="compositionally biased region" description="Polar residues" evidence="1">
    <location>
        <begin position="64"/>
        <end position="81"/>
    </location>
</feature>
<reference evidence="2" key="2">
    <citation type="journal article" date="2023" name="IMA Fungus">
        <title>Comparative genomic study of the Penicillium genus elucidates a diverse pangenome and 15 lateral gene transfer events.</title>
        <authorList>
            <person name="Petersen C."/>
            <person name="Sorensen T."/>
            <person name="Nielsen M.R."/>
            <person name="Sondergaard T.E."/>
            <person name="Sorensen J.L."/>
            <person name="Fitzpatrick D.A."/>
            <person name="Frisvad J.C."/>
            <person name="Nielsen K.L."/>
        </authorList>
    </citation>
    <scope>NUCLEOTIDE SEQUENCE</scope>
    <source>
        <strain evidence="2">IBT 20477</strain>
    </source>
</reference>
<feature type="compositionally biased region" description="Low complexity" evidence="1">
    <location>
        <begin position="38"/>
        <end position="49"/>
    </location>
</feature>
<dbReference type="EMBL" id="JAPQKQ010000004">
    <property type="protein sequence ID" value="KAJ5200985.1"/>
    <property type="molecule type" value="Genomic_DNA"/>
</dbReference>
<dbReference type="OrthoDB" id="10504938at2759"/>
<feature type="compositionally biased region" description="Low complexity" evidence="1">
    <location>
        <begin position="118"/>
        <end position="135"/>
    </location>
</feature>
<feature type="compositionally biased region" description="Polar residues" evidence="1">
    <location>
        <begin position="25"/>
        <end position="37"/>
    </location>
</feature>
<proteinExistence type="predicted"/>
<feature type="compositionally biased region" description="Polar residues" evidence="1">
    <location>
        <begin position="191"/>
        <end position="200"/>
    </location>
</feature>
<sequence length="200" mass="20588">MTPHAPGPSDGPTDTHTSAREHLATTASIHSTSTQNESIAPSSTPTISTTERHSTTTGIRPASHFQQRNDITGSSITSGSPVSPERLHRSATSPSAASTPSATGSSLTGRASTSCASPDTTATAPKHPATAATAPDVNPVTPTRRRLLPVIIDYVESSRNNAQPTNKSSEVNFICTPPGYKLPPQPKGDGSATSDAQKGK</sequence>
<evidence type="ECO:0000256" key="1">
    <source>
        <dbReference type="SAM" id="MobiDB-lite"/>
    </source>
</evidence>
<feature type="compositionally biased region" description="Low complexity" evidence="1">
    <location>
        <begin position="90"/>
        <end position="109"/>
    </location>
</feature>
<accession>A0A9W9MGP0</accession>
<organism evidence="2 3">
    <name type="scientific">Penicillium cf. viridicatum</name>
    <dbReference type="NCBI Taxonomy" id="2972119"/>
    <lineage>
        <taxon>Eukaryota</taxon>
        <taxon>Fungi</taxon>
        <taxon>Dikarya</taxon>
        <taxon>Ascomycota</taxon>
        <taxon>Pezizomycotina</taxon>
        <taxon>Eurotiomycetes</taxon>
        <taxon>Eurotiomycetidae</taxon>
        <taxon>Eurotiales</taxon>
        <taxon>Aspergillaceae</taxon>
        <taxon>Penicillium</taxon>
    </lineage>
</organism>
<dbReference type="AlphaFoldDB" id="A0A9W9MGP0"/>